<dbReference type="OrthoDB" id="10008751at2"/>
<evidence type="ECO:0000313" key="1">
    <source>
        <dbReference type="EMBL" id="ADO59705.1"/>
    </source>
</evidence>
<proteinExistence type="predicted"/>
<reference evidence="1 2" key="1">
    <citation type="journal article" date="2011" name="J. Bacteriol.">
        <title>Complete genome sequence of Paenibacillus polymyxa SC2, a strain of plant growth-promoting Rhizobacterium with broad-spectrum antimicrobial activity.</title>
        <authorList>
            <person name="Ma M."/>
            <person name="Wang C."/>
            <person name="Ding Y."/>
            <person name="Li L."/>
            <person name="Shen D."/>
            <person name="Jiang X."/>
            <person name="Guan D."/>
            <person name="Cao F."/>
            <person name="Chen H."/>
            <person name="Feng R."/>
            <person name="Wang X."/>
            <person name="Ge Y."/>
            <person name="Yao L."/>
            <person name="Bing X."/>
            <person name="Yang X."/>
            <person name="Li J."/>
            <person name="Du B."/>
        </authorList>
    </citation>
    <scope>NUCLEOTIDE SEQUENCE [LARGE SCALE GENOMIC DNA]</scope>
    <source>
        <strain evidence="1 2">SC2</strain>
        <plasmid evidence="2">pSC2</plasmid>
    </source>
</reference>
<dbReference type="PATRIC" id="fig|886882.15.peg.5620"/>
<gene>
    <name evidence="1" type="ORF">PPSC2_26620</name>
</gene>
<name>E3EJV7_PAEPS</name>
<dbReference type="AlphaFoldDB" id="E3EJV7"/>
<dbReference type="HOGENOM" id="CLU_2344066_0_0_9"/>
<accession>E3EJV7</accession>
<dbReference type="Proteomes" id="UP000006868">
    <property type="component" value="Plasmid pSC2"/>
</dbReference>
<protein>
    <submittedName>
        <fullName evidence="1">Uncharacterized protein</fullName>
    </submittedName>
</protein>
<dbReference type="KEGG" id="ppm:PPSC2_26620"/>
<organism evidence="1 2">
    <name type="scientific">Paenibacillus polymyxa (strain SC2)</name>
    <name type="common">Bacillus polymyxa</name>
    <dbReference type="NCBI Taxonomy" id="886882"/>
    <lineage>
        <taxon>Bacteria</taxon>
        <taxon>Bacillati</taxon>
        <taxon>Bacillota</taxon>
        <taxon>Bacilli</taxon>
        <taxon>Bacillales</taxon>
        <taxon>Paenibacillaceae</taxon>
        <taxon>Paenibacillus</taxon>
    </lineage>
</organism>
<dbReference type="RefSeq" id="WP_013386119.1">
    <property type="nucleotide sequence ID" value="NC_014628.2"/>
</dbReference>
<dbReference type="EMBL" id="CP002214">
    <property type="protein sequence ID" value="ADO59705.1"/>
    <property type="molecule type" value="Genomic_DNA"/>
</dbReference>
<sequence length="97" mass="10929">MSKDIVMKVTTKVLEVIQKHRTDACYLSFSTPISPTAILYTYGSGDEFRSMISDLEDEFDVKLTTDHIGEFTVQAFIDIVNSTVQELRHIKGVQVVS</sequence>
<evidence type="ECO:0000313" key="2">
    <source>
        <dbReference type="Proteomes" id="UP000006868"/>
    </source>
</evidence>
<keyword evidence="1" id="KW-0614">Plasmid</keyword>
<geneLocation type="plasmid" evidence="1 2">
    <name>pSC2</name>
</geneLocation>